<comment type="caution">
    <text evidence="3">The sequence shown here is derived from an EMBL/GenBank/DDBJ whole genome shotgun (WGS) entry which is preliminary data.</text>
</comment>
<dbReference type="SMART" id="SM00347">
    <property type="entry name" value="HTH_MARR"/>
    <property type="match status" value="1"/>
</dbReference>
<accession>A0A7Y9J2G9</accession>
<gene>
    <name evidence="3" type="ORF">BJ968_003787</name>
    <name evidence="4" type="ORF">BJ968_004680</name>
</gene>
<dbReference type="GO" id="GO:0003677">
    <property type="term" value="F:DNA binding"/>
    <property type="evidence" value="ECO:0007669"/>
    <property type="project" value="UniProtKB-KW"/>
</dbReference>
<sequence>MLTTPSAHPTDAAGVDPDQGSAELHPVPVDRLPGVREELDVIARSPFSGSELGHLTLQAGLGVLGILDSAADRVGLLASDLRAMYLLQVLGDQSAGSLARHMLVPQSCVTLIAKRLQEEGLVTRAKDPHDGRKVILGITGAGRCRLDEASVLVRAELRTFFAPLSPASAVALAALLADVVEPGTSGAGQGR</sequence>
<keyword evidence="5" id="KW-1185">Reference proteome</keyword>
<evidence type="ECO:0000313" key="4">
    <source>
        <dbReference type="EMBL" id="NYD25071.1"/>
    </source>
</evidence>
<evidence type="ECO:0000256" key="1">
    <source>
        <dbReference type="SAM" id="MobiDB-lite"/>
    </source>
</evidence>
<dbReference type="GO" id="GO:0003700">
    <property type="term" value="F:DNA-binding transcription factor activity"/>
    <property type="evidence" value="ECO:0007669"/>
    <property type="project" value="InterPro"/>
</dbReference>
<dbReference type="InterPro" id="IPR011991">
    <property type="entry name" value="ArsR-like_HTH"/>
</dbReference>
<dbReference type="PANTHER" id="PTHR33164:SF103">
    <property type="entry name" value="REGULATORY PROTEIN MARR"/>
    <property type="match status" value="1"/>
</dbReference>
<dbReference type="SUPFAM" id="SSF46785">
    <property type="entry name" value="Winged helix' DNA-binding domain"/>
    <property type="match status" value="1"/>
</dbReference>
<evidence type="ECO:0000313" key="5">
    <source>
        <dbReference type="Proteomes" id="UP000521922"/>
    </source>
</evidence>
<dbReference type="RefSeq" id="WP_179754512.1">
    <property type="nucleotide sequence ID" value="NZ_BAAAGN010000039.1"/>
</dbReference>
<dbReference type="Proteomes" id="UP000521922">
    <property type="component" value="Unassembled WGS sequence"/>
</dbReference>
<dbReference type="AlphaFoldDB" id="A0A7Y9J2G9"/>
<reference evidence="3 5" key="1">
    <citation type="submission" date="2020-07" db="EMBL/GenBank/DDBJ databases">
        <title>Sequencing the genomes of 1000 actinobacteria strains.</title>
        <authorList>
            <person name="Klenk H.-P."/>
        </authorList>
    </citation>
    <scope>NUCLEOTIDE SEQUENCE [LARGE SCALE GENOMIC DNA]</scope>
    <source>
        <strain evidence="3 5">DSM 7487</strain>
    </source>
</reference>
<name>A0A7Y9J2G9_9ACTN</name>
<dbReference type="InterPro" id="IPR039422">
    <property type="entry name" value="MarR/SlyA-like"/>
</dbReference>
<dbReference type="PROSITE" id="PS50995">
    <property type="entry name" value="HTH_MARR_2"/>
    <property type="match status" value="1"/>
</dbReference>
<evidence type="ECO:0000313" key="3">
    <source>
        <dbReference type="EMBL" id="NYD24247.1"/>
    </source>
</evidence>
<dbReference type="PANTHER" id="PTHR33164">
    <property type="entry name" value="TRANSCRIPTIONAL REGULATOR, MARR FAMILY"/>
    <property type="match status" value="1"/>
</dbReference>
<protein>
    <submittedName>
        <fullName evidence="3">DNA-binding MarR family transcriptional regulator</fullName>
    </submittedName>
</protein>
<keyword evidence="3" id="KW-0238">DNA-binding</keyword>
<proteinExistence type="predicted"/>
<dbReference type="InterPro" id="IPR036390">
    <property type="entry name" value="WH_DNA-bd_sf"/>
</dbReference>
<dbReference type="GO" id="GO:0006950">
    <property type="term" value="P:response to stress"/>
    <property type="evidence" value="ECO:0007669"/>
    <property type="project" value="TreeGrafter"/>
</dbReference>
<dbReference type="CDD" id="cd00090">
    <property type="entry name" value="HTH_ARSR"/>
    <property type="match status" value="1"/>
</dbReference>
<dbReference type="InterPro" id="IPR000835">
    <property type="entry name" value="HTH_MarR-typ"/>
</dbReference>
<organism evidence="3 5">
    <name type="scientific">Kineococcus aurantiacus</name>
    <dbReference type="NCBI Taxonomy" id="37633"/>
    <lineage>
        <taxon>Bacteria</taxon>
        <taxon>Bacillati</taxon>
        <taxon>Actinomycetota</taxon>
        <taxon>Actinomycetes</taxon>
        <taxon>Kineosporiales</taxon>
        <taxon>Kineosporiaceae</taxon>
        <taxon>Kineococcus</taxon>
    </lineage>
</organism>
<dbReference type="Pfam" id="PF01047">
    <property type="entry name" value="MarR"/>
    <property type="match status" value="1"/>
</dbReference>
<dbReference type="EMBL" id="JACCBB010000001">
    <property type="protein sequence ID" value="NYD24247.1"/>
    <property type="molecule type" value="Genomic_DNA"/>
</dbReference>
<feature type="region of interest" description="Disordered" evidence="1">
    <location>
        <begin position="1"/>
        <end position="26"/>
    </location>
</feature>
<dbReference type="EMBL" id="JACCBB010000002">
    <property type="protein sequence ID" value="NYD25071.1"/>
    <property type="molecule type" value="Genomic_DNA"/>
</dbReference>
<dbReference type="Gene3D" id="1.10.10.10">
    <property type="entry name" value="Winged helix-like DNA-binding domain superfamily/Winged helix DNA-binding domain"/>
    <property type="match status" value="1"/>
</dbReference>
<dbReference type="InterPro" id="IPR036388">
    <property type="entry name" value="WH-like_DNA-bd_sf"/>
</dbReference>
<feature type="domain" description="HTH marR-type" evidence="2">
    <location>
        <begin position="49"/>
        <end position="181"/>
    </location>
</feature>
<evidence type="ECO:0000259" key="2">
    <source>
        <dbReference type="PROSITE" id="PS50995"/>
    </source>
</evidence>